<evidence type="ECO:0000313" key="6">
    <source>
        <dbReference type="EMBL" id="PPC75607.1"/>
    </source>
</evidence>
<evidence type="ECO:0000256" key="4">
    <source>
        <dbReference type="ARBA" id="ARBA00023008"/>
    </source>
</evidence>
<reference evidence="6 7" key="1">
    <citation type="submission" date="2018-02" db="EMBL/GenBank/DDBJ databases">
        <title>novel marine gammaproteobacteria from coastal saline agro ecosystem.</title>
        <authorList>
            <person name="Krishnan R."/>
            <person name="Ramesh Kumar N."/>
        </authorList>
    </citation>
    <scope>NUCLEOTIDE SEQUENCE [LARGE SCALE GENOMIC DNA]</scope>
    <source>
        <strain evidence="6 7">228</strain>
    </source>
</reference>
<dbReference type="GO" id="GO:0005507">
    <property type="term" value="F:copper ion binding"/>
    <property type="evidence" value="ECO:0007669"/>
    <property type="project" value="InterPro"/>
</dbReference>
<dbReference type="GO" id="GO:0005886">
    <property type="term" value="C:plasma membrane"/>
    <property type="evidence" value="ECO:0007669"/>
    <property type="project" value="TreeGrafter"/>
</dbReference>
<evidence type="ECO:0000256" key="1">
    <source>
        <dbReference type="ARBA" id="ARBA00004196"/>
    </source>
</evidence>
<proteinExistence type="predicted"/>
<dbReference type="EMBL" id="PRLP01000082">
    <property type="protein sequence ID" value="PPC75607.1"/>
    <property type="molecule type" value="Genomic_DNA"/>
</dbReference>
<gene>
    <name evidence="6" type="ORF">C4K68_19600</name>
</gene>
<dbReference type="InterPro" id="IPR032694">
    <property type="entry name" value="CopC/D"/>
</dbReference>
<dbReference type="InterPro" id="IPR014755">
    <property type="entry name" value="Cu-Rt/internalin_Ig-like"/>
</dbReference>
<keyword evidence="3" id="KW-0732">Signal</keyword>
<dbReference type="Pfam" id="PF04234">
    <property type="entry name" value="CopC"/>
    <property type="match status" value="1"/>
</dbReference>
<dbReference type="GO" id="GO:0030313">
    <property type="term" value="C:cell envelope"/>
    <property type="evidence" value="ECO:0007669"/>
    <property type="project" value="UniProtKB-SubCell"/>
</dbReference>
<dbReference type="Proteomes" id="UP000238196">
    <property type="component" value="Unassembled WGS sequence"/>
</dbReference>
<keyword evidence="4" id="KW-0186">Copper</keyword>
<feature type="domain" description="CopC" evidence="5">
    <location>
        <begin position="41"/>
        <end position="131"/>
    </location>
</feature>
<dbReference type="GO" id="GO:0042597">
    <property type="term" value="C:periplasmic space"/>
    <property type="evidence" value="ECO:0007669"/>
    <property type="project" value="InterPro"/>
</dbReference>
<dbReference type="PANTHER" id="PTHR34820">
    <property type="entry name" value="INNER MEMBRANE PROTEIN YEBZ"/>
    <property type="match status" value="1"/>
</dbReference>
<comment type="subcellular location">
    <subcellularLocation>
        <location evidence="1">Cell envelope</location>
    </subcellularLocation>
</comment>
<keyword evidence="2" id="KW-0479">Metal-binding</keyword>
<dbReference type="OrthoDB" id="5568545at2"/>
<dbReference type="Gene3D" id="2.60.40.1220">
    <property type="match status" value="1"/>
</dbReference>
<evidence type="ECO:0000256" key="2">
    <source>
        <dbReference type="ARBA" id="ARBA00022723"/>
    </source>
</evidence>
<comment type="caution">
    <text evidence="6">The sequence shown here is derived from an EMBL/GenBank/DDBJ whole genome shotgun (WGS) entry which is preliminary data.</text>
</comment>
<evidence type="ECO:0000259" key="5">
    <source>
        <dbReference type="Pfam" id="PF04234"/>
    </source>
</evidence>
<dbReference type="GO" id="GO:0006825">
    <property type="term" value="P:copper ion transport"/>
    <property type="evidence" value="ECO:0007669"/>
    <property type="project" value="InterPro"/>
</dbReference>
<sequence>MQQLSGQQLSQQQTSMQRLSRILTFVLALLSAGVTSPVLAHMAIQSTEPADQQVLTAAPSQITLTFPMAVTLTKVTVQPANGEVISLPLERVAKAEHRIATPALPHGSYTVRWICLGHDGHKMSGEFGFVVKP</sequence>
<organism evidence="6 7">
    <name type="scientific">Proteobacteria bacterium 228</name>
    <dbReference type="NCBI Taxonomy" id="2083153"/>
    <lineage>
        <taxon>Bacteria</taxon>
        <taxon>Pseudomonadati</taxon>
        <taxon>Pseudomonadota</taxon>
    </lineage>
</organism>
<dbReference type="PANTHER" id="PTHR34820:SF4">
    <property type="entry name" value="INNER MEMBRANE PROTEIN YEBZ"/>
    <property type="match status" value="1"/>
</dbReference>
<name>A0A2S5KL94_9PROT</name>
<dbReference type="SUPFAM" id="SSF81296">
    <property type="entry name" value="E set domains"/>
    <property type="match status" value="1"/>
</dbReference>
<accession>A0A2S5KL94</accession>
<evidence type="ECO:0000256" key="3">
    <source>
        <dbReference type="ARBA" id="ARBA00022729"/>
    </source>
</evidence>
<protein>
    <submittedName>
        <fullName evidence="6">Copper resistance protein CopC</fullName>
    </submittedName>
</protein>
<dbReference type="InterPro" id="IPR014756">
    <property type="entry name" value="Ig_E-set"/>
</dbReference>
<dbReference type="GO" id="GO:0046688">
    <property type="term" value="P:response to copper ion"/>
    <property type="evidence" value="ECO:0007669"/>
    <property type="project" value="InterPro"/>
</dbReference>
<evidence type="ECO:0000313" key="7">
    <source>
        <dbReference type="Proteomes" id="UP000238196"/>
    </source>
</evidence>
<dbReference type="AlphaFoldDB" id="A0A2S5KL94"/>
<dbReference type="InterPro" id="IPR007348">
    <property type="entry name" value="CopC_dom"/>
</dbReference>